<proteinExistence type="predicted"/>
<organism evidence="1 2">
    <name type="scientific">Aspergillus taichungensis</name>
    <dbReference type="NCBI Taxonomy" id="482145"/>
    <lineage>
        <taxon>Eukaryota</taxon>
        <taxon>Fungi</taxon>
        <taxon>Dikarya</taxon>
        <taxon>Ascomycota</taxon>
        <taxon>Pezizomycotina</taxon>
        <taxon>Eurotiomycetes</taxon>
        <taxon>Eurotiomycetidae</taxon>
        <taxon>Eurotiales</taxon>
        <taxon>Aspergillaceae</taxon>
        <taxon>Aspergillus</taxon>
        <taxon>Aspergillus subgen. Circumdati</taxon>
    </lineage>
</organism>
<accession>A0A2J5HH14</accession>
<gene>
    <name evidence="1" type="ORF">BDW42DRAFT_23060</name>
</gene>
<dbReference type="EMBL" id="KZ559622">
    <property type="protein sequence ID" value="PLN76281.1"/>
    <property type="molecule type" value="Genomic_DNA"/>
</dbReference>
<protein>
    <submittedName>
        <fullName evidence="1">Uncharacterized protein</fullName>
    </submittedName>
</protein>
<keyword evidence="2" id="KW-1185">Reference proteome</keyword>
<sequence>MLTFLCSNVGQTISHGPRRVCARWPLTVSLLVHDGSSMYVCTNPPPSHACRASDRGGNIETFRGICCAATGLMVSQSISIWQPTTSLELSLDWPLETITRRTIIKSNRDCHAARCQLY</sequence>
<dbReference type="AlphaFoldDB" id="A0A2J5HH14"/>
<dbReference type="Proteomes" id="UP000235023">
    <property type="component" value="Unassembled WGS sequence"/>
</dbReference>
<evidence type="ECO:0000313" key="1">
    <source>
        <dbReference type="EMBL" id="PLN76281.1"/>
    </source>
</evidence>
<evidence type="ECO:0000313" key="2">
    <source>
        <dbReference type="Proteomes" id="UP000235023"/>
    </source>
</evidence>
<name>A0A2J5HH14_9EURO</name>
<reference evidence="2" key="1">
    <citation type="submission" date="2017-12" db="EMBL/GenBank/DDBJ databases">
        <authorList>
            <consortium name="DOE Joint Genome Institute"/>
            <person name="Mondo S.J."/>
            <person name="Kjaerbolling I."/>
            <person name="Vesth T.C."/>
            <person name="Frisvad J.C."/>
            <person name="Nybo J.L."/>
            <person name="Theobald S."/>
            <person name="Kuo A."/>
            <person name="Bowyer P."/>
            <person name="Matsuda Y."/>
            <person name="Lyhne E.K."/>
            <person name="Kogle M.E."/>
            <person name="Clum A."/>
            <person name="Lipzen A."/>
            <person name="Salamov A."/>
            <person name="Ngan C.Y."/>
            <person name="Daum C."/>
            <person name="Chiniquy J."/>
            <person name="Barry K."/>
            <person name="LaButti K."/>
            <person name="Haridas S."/>
            <person name="Simmons B.A."/>
            <person name="Magnuson J.K."/>
            <person name="Mortensen U.H."/>
            <person name="Larsen T.O."/>
            <person name="Grigoriev I.V."/>
            <person name="Baker S.E."/>
            <person name="Andersen M.R."/>
            <person name="Nordberg H.P."/>
            <person name="Cantor M.N."/>
            <person name="Hua S.X."/>
        </authorList>
    </citation>
    <scope>NUCLEOTIDE SEQUENCE [LARGE SCALE GENOMIC DNA]</scope>
    <source>
        <strain evidence="2">IBT 19404</strain>
    </source>
</reference>